<dbReference type="VEuPathDB" id="FungiDB:RhiirA1_476088"/>
<organism evidence="2 3">
    <name type="scientific">Rhizophagus irregularis</name>
    <dbReference type="NCBI Taxonomy" id="588596"/>
    <lineage>
        <taxon>Eukaryota</taxon>
        <taxon>Fungi</taxon>
        <taxon>Fungi incertae sedis</taxon>
        <taxon>Mucoromycota</taxon>
        <taxon>Glomeromycotina</taxon>
        <taxon>Glomeromycetes</taxon>
        <taxon>Glomerales</taxon>
        <taxon>Glomeraceae</taxon>
        <taxon>Rhizophagus</taxon>
    </lineage>
</organism>
<dbReference type="Proteomes" id="UP000234323">
    <property type="component" value="Unassembled WGS sequence"/>
</dbReference>
<comment type="caution">
    <text evidence="2">The sequence shown here is derived from an EMBL/GenBank/DDBJ whole genome shotgun (WGS) entry which is preliminary data.</text>
</comment>
<feature type="compositionally biased region" description="Basic and acidic residues" evidence="1">
    <location>
        <begin position="165"/>
        <end position="190"/>
    </location>
</feature>
<evidence type="ECO:0000256" key="1">
    <source>
        <dbReference type="SAM" id="MobiDB-lite"/>
    </source>
</evidence>
<keyword evidence="3" id="KW-1185">Reference proteome</keyword>
<gene>
    <name evidence="2" type="ORF">RhiirA4_543712</name>
</gene>
<dbReference type="VEuPathDB" id="FungiDB:FUN_009136"/>
<evidence type="ECO:0000313" key="3">
    <source>
        <dbReference type="Proteomes" id="UP000234323"/>
    </source>
</evidence>
<dbReference type="VEuPathDB" id="FungiDB:RhiirFUN_011447"/>
<reference evidence="2 3" key="1">
    <citation type="submission" date="2015-10" db="EMBL/GenBank/DDBJ databases">
        <title>Genome analyses suggest a sexual origin of heterokaryosis in a supposedly ancient asexual fungus.</title>
        <authorList>
            <person name="Ropars J."/>
            <person name="Sedzielewska K."/>
            <person name="Noel J."/>
            <person name="Charron P."/>
            <person name="Farinelli L."/>
            <person name="Marton T."/>
            <person name="Kruger M."/>
            <person name="Pelin A."/>
            <person name="Brachmann A."/>
            <person name="Corradi N."/>
        </authorList>
    </citation>
    <scope>NUCLEOTIDE SEQUENCE [LARGE SCALE GENOMIC DNA]</scope>
    <source>
        <strain evidence="2 3">A4</strain>
    </source>
</reference>
<name>A0A2I1GK78_9GLOM</name>
<feature type="compositionally biased region" description="Basic residues" evidence="1">
    <location>
        <begin position="152"/>
        <end position="161"/>
    </location>
</feature>
<accession>A0A2I1GK78</accession>
<evidence type="ECO:0000313" key="2">
    <source>
        <dbReference type="EMBL" id="PKY47032.1"/>
    </source>
</evidence>
<sequence>MSQNNNIEQKEPERNREQQLLLIIKVLKILDKLPEGLFHEKELEVDVTVKERINLEKEAEVKLITGTRKEEGNGHEFISHKNRKNSNTQDHPNGKINEIPIDNAQISTGNEITDGEIVKVHNKKYGGMEDELGKGLQLKSKDELIGKDGNFRSRRIHKTKLNNKVSDKSKDEQTHDTRNSLLDQKELGND</sequence>
<dbReference type="AlphaFoldDB" id="A0A2I1GK78"/>
<protein>
    <submittedName>
        <fullName evidence="2">Uncharacterized protein</fullName>
    </submittedName>
</protein>
<dbReference type="EMBL" id="LLXI01000510">
    <property type="protein sequence ID" value="PKY47032.1"/>
    <property type="molecule type" value="Genomic_DNA"/>
</dbReference>
<proteinExistence type="predicted"/>
<feature type="region of interest" description="Disordered" evidence="1">
    <location>
        <begin position="149"/>
        <end position="190"/>
    </location>
</feature>